<dbReference type="RefSeq" id="XP_008819443.1">
    <property type="nucleotide sequence ID" value="XM_008821221.1"/>
</dbReference>
<protein>
    <submittedName>
        <fullName evidence="3">Uncharacterized protein</fullName>
    </submittedName>
</protein>
<keyword evidence="4" id="KW-1185">Reference proteome</keyword>
<dbReference type="AlphaFoldDB" id="W7AFA6"/>
<sequence length="516" mass="56856">MRLERRTIKSEPSPSDKPMEVCRWKDAVWLGAAVHDIGTYCEQLQKGHDRREQQSINESTSRVYWLEKFVTNLKKEDLRTLYQQFRNQDVIGGCEDEGRNLGSITWEDLVNNVLQAMEPLTTFTYEPEGTVDPSNDKIKGASLDWRDILSRKLCQGSAHSPEWMGLLICLVNIWGQTMTGNPNLSKMLPPVCQDLLQEIEMPKCLWDSWLLETLGEKLLPRQTTESPVAPNDEIQGKIGLILSIYGGISKLCQTCGPYELSQLVESQDSASGRKQALYCIFDKGTLECGAGLQHLSGRTNYLIYRDLEGVKSGTCGEPGAGKSKAVLNDEEAKSGVVDQKSAATDPRTTQTSPTEPEVGGHSMSLINLGDANLHSPKASQNLAPTDGRSPNRKSQEEINADSERSERIYLDEMRPKGGDHNGQIALPSDDPSPSGLVRVKTARPSLQAGEPRLDPSWGGYSGVLGGGVIAVMFASIGLYGFWRIGSFKSCVGMRGSTDKRHLVGYGSLPPRGNWRR</sequence>
<dbReference type="VEuPathDB" id="PlasmoDB:C922_05650"/>
<accession>W7AFA6</accession>
<name>W7AFA6_9APIC</name>
<keyword evidence="2" id="KW-0472">Membrane</keyword>
<proteinExistence type="predicted"/>
<keyword evidence="2" id="KW-1133">Transmembrane helix</keyword>
<evidence type="ECO:0000256" key="1">
    <source>
        <dbReference type="SAM" id="MobiDB-lite"/>
    </source>
</evidence>
<reference evidence="3 4" key="1">
    <citation type="submission" date="2013-02" db="EMBL/GenBank/DDBJ databases">
        <title>The Genome Sequence of Plasmodium inui San Antonio 1.</title>
        <authorList>
            <consortium name="The Broad Institute Genome Sequencing Platform"/>
            <consortium name="The Broad Institute Genome Sequencing Center for Infectious Disease"/>
            <person name="Neafsey D."/>
            <person name="Cheeseman I."/>
            <person name="Volkman S."/>
            <person name="Adams J."/>
            <person name="Walker B."/>
            <person name="Young S.K."/>
            <person name="Zeng Q."/>
            <person name="Gargeya S."/>
            <person name="Fitzgerald M."/>
            <person name="Haas B."/>
            <person name="Abouelleil A."/>
            <person name="Alvarado L."/>
            <person name="Arachchi H.M."/>
            <person name="Berlin A.M."/>
            <person name="Chapman S.B."/>
            <person name="Dewar J."/>
            <person name="Goldberg J."/>
            <person name="Griggs A."/>
            <person name="Gujja S."/>
            <person name="Hansen M."/>
            <person name="Howarth C."/>
            <person name="Imamovic A."/>
            <person name="Larimer J."/>
            <person name="McCowan C."/>
            <person name="Murphy C."/>
            <person name="Neiman D."/>
            <person name="Pearson M."/>
            <person name="Priest M."/>
            <person name="Roberts A."/>
            <person name="Saif S."/>
            <person name="Shea T."/>
            <person name="Sisk P."/>
            <person name="Sykes S."/>
            <person name="Wortman J."/>
            <person name="Nusbaum C."/>
            <person name="Birren B."/>
        </authorList>
    </citation>
    <scope>NUCLEOTIDE SEQUENCE [LARGE SCALE GENOMIC DNA]</scope>
    <source>
        <strain evidence="3 4">San Antonio 1</strain>
    </source>
</reference>
<feature type="region of interest" description="Disordered" evidence="1">
    <location>
        <begin position="315"/>
        <end position="434"/>
    </location>
</feature>
<gene>
    <name evidence="3" type="ORF">C922_05650</name>
</gene>
<dbReference type="Proteomes" id="UP000030640">
    <property type="component" value="Unassembled WGS sequence"/>
</dbReference>
<dbReference type="GeneID" id="20040924"/>
<keyword evidence="2" id="KW-0812">Transmembrane</keyword>
<feature type="compositionally biased region" description="Basic and acidic residues" evidence="1">
    <location>
        <begin position="393"/>
        <end position="419"/>
    </location>
</feature>
<organism evidence="3 4">
    <name type="scientific">Plasmodium inui San Antonio 1</name>
    <dbReference type="NCBI Taxonomy" id="1237626"/>
    <lineage>
        <taxon>Eukaryota</taxon>
        <taxon>Sar</taxon>
        <taxon>Alveolata</taxon>
        <taxon>Apicomplexa</taxon>
        <taxon>Aconoidasida</taxon>
        <taxon>Haemosporida</taxon>
        <taxon>Plasmodiidae</taxon>
        <taxon>Plasmodium</taxon>
        <taxon>Plasmodium (Plasmodium)</taxon>
    </lineage>
</organism>
<dbReference type="EMBL" id="KI965582">
    <property type="protein sequence ID" value="EUD63971.1"/>
    <property type="molecule type" value="Genomic_DNA"/>
</dbReference>
<evidence type="ECO:0000256" key="2">
    <source>
        <dbReference type="SAM" id="Phobius"/>
    </source>
</evidence>
<feature type="transmembrane region" description="Helical" evidence="2">
    <location>
        <begin position="457"/>
        <end position="482"/>
    </location>
</feature>
<evidence type="ECO:0000313" key="3">
    <source>
        <dbReference type="EMBL" id="EUD63971.1"/>
    </source>
</evidence>
<evidence type="ECO:0000313" key="4">
    <source>
        <dbReference type="Proteomes" id="UP000030640"/>
    </source>
</evidence>